<keyword evidence="1" id="KW-1133">Transmembrane helix</keyword>
<dbReference type="PANTHER" id="PTHR43849">
    <property type="entry name" value="BLL3936 PROTEIN"/>
    <property type="match status" value="1"/>
</dbReference>
<evidence type="ECO:0000313" key="4">
    <source>
        <dbReference type="Proteomes" id="UP000324209"/>
    </source>
</evidence>
<keyword evidence="4" id="KW-1185">Reference proteome</keyword>
<reference evidence="3 4" key="1">
    <citation type="submission" date="2019-02" db="EMBL/GenBank/DDBJ databases">
        <title>Complete Genome Sequence and Methylome Analysis of free living Spirochaetas.</title>
        <authorList>
            <person name="Fomenkov A."/>
            <person name="Dubinina G."/>
            <person name="Leshcheva N."/>
            <person name="Mikheeva N."/>
            <person name="Grabovich M."/>
            <person name="Vincze T."/>
            <person name="Roberts R.J."/>
        </authorList>
    </citation>
    <scope>NUCLEOTIDE SEQUENCE [LARGE SCALE GENOMIC DNA]</scope>
    <source>
        <strain evidence="3 4">K2</strain>
    </source>
</reference>
<feature type="transmembrane region" description="Helical" evidence="1">
    <location>
        <begin position="484"/>
        <end position="510"/>
    </location>
</feature>
<feature type="transmembrane region" description="Helical" evidence="1">
    <location>
        <begin position="602"/>
        <end position="622"/>
    </location>
</feature>
<dbReference type="KEGG" id="ock:EXM22_03325"/>
<dbReference type="InterPro" id="IPR010656">
    <property type="entry name" value="DctM"/>
</dbReference>
<feature type="transmembrane region" description="Helical" evidence="1">
    <location>
        <begin position="139"/>
        <end position="157"/>
    </location>
</feature>
<feature type="transmembrane region" description="Helical" evidence="1">
    <location>
        <begin position="67"/>
        <end position="84"/>
    </location>
</feature>
<dbReference type="RefSeq" id="WP_149485144.1">
    <property type="nucleotide sequence ID" value="NZ_CP036150.1"/>
</dbReference>
<dbReference type="AlphaFoldDB" id="A0A5C1QLM8"/>
<feature type="transmembrane region" description="Helical" evidence="1">
    <location>
        <begin position="204"/>
        <end position="225"/>
    </location>
</feature>
<feature type="transmembrane region" description="Helical" evidence="1">
    <location>
        <begin position="396"/>
        <end position="416"/>
    </location>
</feature>
<feature type="transmembrane region" description="Helical" evidence="1">
    <location>
        <begin position="447"/>
        <end position="472"/>
    </location>
</feature>
<dbReference type="Pfam" id="PF06808">
    <property type="entry name" value="DctM"/>
    <property type="match status" value="1"/>
</dbReference>
<dbReference type="NCBIfam" id="TIGR02123">
    <property type="entry name" value="TRAP_fused"/>
    <property type="match status" value="1"/>
</dbReference>
<gene>
    <name evidence="3" type="ORF">EXM22_03325</name>
</gene>
<protein>
    <submittedName>
        <fullName evidence="3">TRAP transporter permease</fullName>
    </submittedName>
</protein>
<feature type="transmembrane region" description="Helical" evidence="1">
    <location>
        <begin position="328"/>
        <end position="346"/>
    </location>
</feature>
<dbReference type="Pfam" id="PF11874">
    <property type="entry name" value="DUF3394"/>
    <property type="match status" value="1"/>
</dbReference>
<proteinExistence type="predicted"/>
<dbReference type="InterPro" id="IPR011853">
    <property type="entry name" value="TRAP_DctM-Dct_fused"/>
</dbReference>
<evidence type="ECO:0000259" key="2">
    <source>
        <dbReference type="Pfam" id="PF06808"/>
    </source>
</evidence>
<sequence>MLKELENQPSDADLDKAQRIVDEAEGGTRNVESGISRWVIPVIAASWSIFQLAISSFILLESTLVRAIHLAFAICLVFLSHPLFKKPKKNRFLNYFAKTDRFTAVDYILAGAATLLALYIAIDYAGISLRQGIPLDRDIIFGFILVLMLLEAARRSLGPALPIVAIIFILYSFLGPYMPSVLAFKGVSVQRFIGQITLSTEGIYGVPLDVSATIVFLFVLFGAMLDKAGAGKYFVDLAFSLMGQYKGGPAKAAVLASGLTGMVSGSSIANTVTTGTFTIPLMKSVGYPAYKAAAVEVACSTNGQLMPPIMGAAAFIIAEYCNLEYVEVIRAAFIPAVVSYIALMYITHLEASKLGLKGVPKSDLPPFWKTFFAGIHFLIPLIFLIIELVVYRHSPALAAFRAILALAALIYIQNIYRAHKKNESIKKAVKHASWQIMTSLVAGGKNMMGIGVAVASAGIIVGVVTLGLGGIITEVIEVLSGGNFLLILVITAIASLILGMGLPTTANYIVMASLTAPVILTLGAKNGIVIPLIAAHLFVFFFGILADDTPPVGLAAFAASAIAKSDPIKTGIQGFTYDIRTAILPFMFIFNTELLLIGVDSVFYGIWIFISALIAMFAFAGLTQNYFFTKNKWFEGVLLGFSALTLLRPSLVGGWIGLSAAPKPMIMMMGIFLVALVYMYQRLRVRRSAA</sequence>
<organism evidence="3 4">
    <name type="scientific">Oceanispirochaeta crateris</name>
    <dbReference type="NCBI Taxonomy" id="2518645"/>
    <lineage>
        <taxon>Bacteria</taxon>
        <taxon>Pseudomonadati</taxon>
        <taxon>Spirochaetota</taxon>
        <taxon>Spirochaetia</taxon>
        <taxon>Spirochaetales</taxon>
        <taxon>Spirochaetaceae</taxon>
        <taxon>Oceanispirochaeta</taxon>
    </lineage>
</organism>
<accession>A0A5C1QLM8</accession>
<feature type="transmembrane region" description="Helical" evidence="1">
    <location>
        <begin position="664"/>
        <end position="680"/>
    </location>
</feature>
<evidence type="ECO:0000313" key="3">
    <source>
        <dbReference type="EMBL" id="QEN07062.1"/>
    </source>
</evidence>
<dbReference type="OrthoDB" id="9759894at2"/>
<evidence type="ECO:0000256" key="1">
    <source>
        <dbReference type="SAM" id="Phobius"/>
    </source>
</evidence>
<dbReference type="EMBL" id="CP036150">
    <property type="protein sequence ID" value="QEN07062.1"/>
    <property type="molecule type" value="Genomic_DNA"/>
</dbReference>
<keyword evidence="1" id="KW-0812">Transmembrane</keyword>
<keyword evidence="1" id="KW-0472">Membrane</keyword>
<dbReference type="InterPro" id="IPR021814">
    <property type="entry name" value="DUF3394"/>
</dbReference>
<name>A0A5C1QLM8_9SPIO</name>
<feature type="transmembrane region" description="Helical" evidence="1">
    <location>
        <begin position="38"/>
        <end position="60"/>
    </location>
</feature>
<feature type="domain" description="TRAP C4-dicarboxylate transport system permease DctM subunit" evidence="2">
    <location>
        <begin position="145"/>
        <end position="599"/>
    </location>
</feature>
<feature type="transmembrane region" description="Helical" evidence="1">
    <location>
        <begin position="104"/>
        <end position="127"/>
    </location>
</feature>
<feature type="transmembrane region" description="Helical" evidence="1">
    <location>
        <begin position="163"/>
        <end position="184"/>
    </location>
</feature>
<dbReference type="Proteomes" id="UP000324209">
    <property type="component" value="Chromosome"/>
</dbReference>
<feature type="transmembrane region" description="Helical" evidence="1">
    <location>
        <begin position="367"/>
        <end position="390"/>
    </location>
</feature>
<dbReference type="PANTHER" id="PTHR43849:SF2">
    <property type="entry name" value="BLL3936 PROTEIN"/>
    <property type="match status" value="1"/>
</dbReference>